<dbReference type="SMART" id="SM00062">
    <property type="entry name" value="PBPb"/>
    <property type="match status" value="1"/>
</dbReference>
<dbReference type="GO" id="GO:0033294">
    <property type="term" value="F:ectoine binding"/>
    <property type="evidence" value="ECO:0007669"/>
    <property type="project" value="InterPro"/>
</dbReference>
<comment type="similarity">
    <text evidence="1">Belongs to the bacterial solute-binding protein 3 family.</text>
</comment>
<dbReference type="Proteomes" id="UP000051335">
    <property type="component" value="Unassembled WGS sequence"/>
</dbReference>
<accession>A0A0P9R6W4</accession>
<gene>
    <name evidence="4" type="ORF">ALO75_03077</name>
</gene>
<evidence type="ECO:0000256" key="1">
    <source>
        <dbReference type="ARBA" id="ARBA00010333"/>
    </source>
</evidence>
<reference evidence="4 5" key="1">
    <citation type="submission" date="2015-09" db="EMBL/GenBank/DDBJ databases">
        <title>Genome announcement of multiple Pseudomonas syringae strains.</title>
        <authorList>
            <person name="Thakur S."/>
            <person name="Wang P.W."/>
            <person name="Gong Y."/>
            <person name="Weir B.S."/>
            <person name="Guttman D.S."/>
        </authorList>
    </citation>
    <scope>NUCLEOTIDE SEQUENCE [LARGE SCALE GENOMIC DNA]</scope>
    <source>
        <strain evidence="4 5">ICMP17001</strain>
    </source>
</reference>
<dbReference type="NCBIfam" id="TIGR02995">
    <property type="entry name" value="ectoine_ehuB"/>
    <property type="match status" value="1"/>
</dbReference>
<protein>
    <submittedName>
        <fullName evidence="4">Solute-binding component of an ABC superfamily transporter</fullName>
    </submittedName>
</protein>
<sequence length="334" mass="35390">IELHLMQQMLPKQDAGKTKLTCAPDPHVQAASARSPIPPLRAPAMKGINPLSFPALMGSALLLNAVISFPALAGLLEKGRADGLTAGIANEQPYAYIGTDGKATGANVEILRAILEPLGIKQIETPITDFGSLVPGLAAGRFDLIGAGLFINPNRCKVIAFSNPVTRSGGAFIVKTGNPLNLHSLKDVASNAKVRLATQPGSNQVQEAKDSGIANGNVVLFDKDTEALAALQAGRVDVVYFPDAEVISLVKKANSPDIERALPFEQIPDASGKPGWNYHAYGLPKNDPAFEQAFNEQLAKLRASGELLKILQKYAYTENELADPAITAAQRCNP</sequence>
<keyword evidence="2" id="KW-0732">Signal</keyword>
<dbReference type="GO" id="GO:0051470">
    <property type="term" value="P:ectoine transmembrane transport"/>
    <property type="evidence" value="ECO:0007669"/>
    <property type="project" value="InterPro"/>
</dbReference>
<keyword evidence="5" id="KW-1185">Reference proteome</keyword>
<dbReference type="InterPro" id="IPR001638">
    <property type="entry name" value="Solute-binding_3/MltF_N"/>
</dbReference>
<dbReference type="InterPro" id="IPR014337">
    <property type="entry name" value="Ectoine_EhuB"/>
</dbReference>
<dbReference type="SUPFAM" id="SSF53850">
    <property type="entry name" value="Periplasmic binding protein-like II"/>
    <property type="match status" value="1"/>
</dbReference>
<evidence type="ECO:0000259" key="3">
    <source>
        <dbReference type="SMART" id="SM00062"/>
    </source>
</evidence>
<evidence type="ECO:0000313" key="5">
    <source>
        <dbReference type="Proteomes" id="UP000051335"/>
    </source>
</evidence>
<comment type="caution">
    <text evidence="4">The sequence shown here is derived from an EMBL/GenBank/DDBJ whole genome shotgun (WGS) entry which is preliminary data.</text>
</comment>
<evidence type="ECO:0000256" key="2">
    <source>
        <dbReference type="ARBA" id="ARBA00022729"/>
    </source>
</evidence>
<evidence type="ECO:0000313" key="4">
    <source>
        <dbReference type="EMBL" id="KPX07187.1"/>
    </source>
</evidence>
<feature type="domain" description="Solute-binding protein family 3/N-terminal" evidence="3">
    <location>
        <begin position="83"/>
        <end position="318"/>
    </location>
</feature>
<organism evidence="4 5">
    <name type="scientific">Pseudomonas syringae pv. coryli</name>
    <dbReference type="NCBI Taxonomy" id="317659"/>
    <lineage>
        <taxon>Bacteria</taxon>
        <taxon>Pseudomonadati</taxon>
        <taxon>Pseudomonadota</taxon>
        <taxon>Gammaproteobacteria</taxon>
        <taxon>Pseudomonadales</taxon>
        <taxon>Pseudomonadaceae</taxon>
        <taxon>Pseudomonas</taxon>
    </lineage>
</organism>
<dbReference type="Gene3D" id="3.40.190.10">
    <property type="entry name" value="Periplasmic binding protein-like II"/>
    <property type="match status" value="2"/>
</dbReference>
<dbReference type="Pfam" id="PF00497">
    <property type="entry name" value="SBP_bac_3"/>
    <property type="match status" value="1"/>
</dbReference>
<dbReference type="CDD" id="cd01002">
    <property type="entry name" value="PBP2_Ehub_like"/>
    <property type="match status" value="1"/>
</dbReference>
<name>A0A0P9R6W4_9PSED</name>
<feature type="non-terminal residue" evidence="4">
    <location>
        <position position="1"/>
    </location>
</feature>
<dbReference type="PANTHER" id="PTHR35936:SF17">
    <property type="entry name" value="ARGININE-BINDING EXTRACELLULAR PROTEIN ARTP"/>
    <property type="match status" value="1"/>
</dbReference>
<dbReference type="AlphaFoldDB" id="A0A0P9R6W4"/>
<dbReference type="EMBL" id="LJQC01000194">
    <property type="protein sequence ID" value="KPX07187.1"/>
    <property type="molecule type" value="Genomic_DNA"/>
</dbReference>
<proteinExistence type="inferred from homology"/>
<dbReference type="PANTHER" id="PTHR35936">
    <property type="entry name" value="MEMBRANE-BOUND LYTIC MUREIN TRANSGLYCOSYLASE F"/>
    <property type="match status" value="1"/>
</dbReference>
<dbReference type="PATRIC" id="fig|317659.3.peg.4763"/>